<evidence type="ECO:0000313" key="2">
    <source>
        <dbReference type="Proteomes" id="UP001375240"/>
    </source>
</evidence>
<dbReference type="EMBL" id="JAVHNQ010000002">
    <property type="protein sequence ID" value="KAK6354947.1"/>
    <property type="molecule type" value="Genomic_DNA"/>
</dbReference>
<organism evidence="1 2">
    <name type="scientific">Orbilia brochopaga</name>
    <dbReference type="NCBI Taxonomy" id="3140254"/>
    <lineage>
        <taxon>Eukaryota</taxon>
        <taxon>Fungi</taxon>
        <taxon>Dikarya</taxon>
        <taxon>Ascomycota</taxon>
        <taxon>Pezizomycotina</taxon>
        <taxon>Orbiliomycetes</taxon>
        <taxon>Orbiliales</taxon>
        <taxon>Orbiliaceae</taxon>
        <taxon>Orbilia</taxon>
    </lineage>
</organism>
<reference evidence="1 2" key="1">
    <citation type="submission" date="2019-10" db="EMBL/GenBank/DDBJ databases">
        <authorList>
            <person name="Palmer J.M."/>
        </authorList>
    </citation>
    <scope>NUCLEOTIDE SEQUENCE [LARGE SCALE GENOMIC DNA]</scope>
    <source>
        <strain evidence="1 2">TWF696</strain>
    </source>
</reference>
<dbReference type="Proteomes" id="UP001375240">
    <property type="component" value="Unassembled WGS sequence"/>
</dbReference>
<sequence length="228" mass="25208">MQAALAINFPVVPPGEEDPRVRINTMIKIFNQKLPQRPNPNPASMDMGLFYEIKAAIKLVRARKITHGKEISRGLTKHESEVLGLNGASQMVKVPLPGNRFRELDIVYGGNNIVEVKDKRVLDATQMEKNVKLASTLGGSLSYALPTPEGKDKPNSASAYETAFKEAREKVYQEDGIQTNYSLGIIAVPSEDFAKNYWDGIVSGLAQIATQAELDKEIDENEDSSTMW</sequence>
<protein>
    <submittedName>
        <fullName evidence="1">Uncharacterized protein</fullName>
    </submittedName>
</protein>
<accession>A0AAV9V7Q3</accession>
<evidence type="ECO:0000313" key="1">
    <source>
        <dbReference type="EMBL" id="KAK6354947.1"/>
    </source>
</evidence>
<name>A0AAV9V7Q3_9PEZI</name>
<comment type="caution">
    <text evidence="1">The sequence shown here is derived from an EMBL/GenBank/DDBJ whole genome shotgun (WGS) entry which is preliminary data.</text>
</comment>
<dbReference type="AlphaFoldDB" id="A0AAV9V7Q3"/>
<proteinExistence type="predicted"/>
<gene>
    <name evidence="1" type="ORF">TWF696_004075</name>
</gene>
<keyword evidence="2" id="KW-1185">Reference proteome</keyword>